<dbReference type="SUPFAM" id="SSF57716">
    <property type="entry name" value="Glucocorticoid receptor-like (DNA-binding domain)"/>
    <property type="match status" value="1"/>
</dbReference>
<dbReference type="InterPro" id="IPR001510">
    <property type="entry name" value="Znf_PARP"/>
</dbReference>
<feature type="compositionally biased region" description="Acidic residues" evidence="6">
    <location>
        <begin position="257"/>
        <end position="269"/>
    </location>
</feature>
<reference evidence="8" key="1">
    <citation type="submission" date="2017-09" db="EMBL/GenBank/DDBJ databases">
        <title>Polyketide synthases of a Diaporthe helianthi virulent isolate.</title>
        <authorList>
            <person name="Baroncelli R."/>
        </authorList>
    </citation>
    <scope>NUCLEOTIDE SEQUENCE [LARGE SCALE GENOMIC DNA]</scope>
    <source>
        <strain evidence="8">7/96</strain>
    </source>
</reference>
<keyword evidence="3" id="KW-0863">Zinc-finger</keyword>
<dbReference type="InParanoid" id="A0A2P5IE84"/>
<keyword evidence="4" id="KW-0862">Zinc</keyword>
<evidence type="ECO:0000313" key="8">
    <source>
        <dbReference type="EMBL" id="POS80812.1"/>
    </source>
</evidence>
<sequence length="318" mass="35121">MPTYRIEISPNNRAGCQDTLHKKEGVKIMKGEPRFGSWLEIGDHGSWRWKHWGCVSGKQLQNLREDICKGDNSYDFDMIDGYDEINDHPEVQAKIRTAMIEGKIADEDFNGDPEYNVLGQMGIRPRATKKKAEAEDEDGEEPNGGGTPVQKPAKKRGRKNAGEDDEAEQEQVEAPPTKKARKPKAKKPVSDDEDAPLVEAPKAKVELESDEEAAVEAEAPKKKGRAKKVMLEPEVDGPAVEQPKKKGRAKKAKVESETEPEPEPDEEAAEGSAPEPEPEPEPVSKKGGRKKKAAAVDDDNRAQAPKALPAKRGRSRKR</sequence>
<dbReference type="Gene3D" id="3.30.1740.10">
    <property type="entry name" value="Zinc finger, PARP-type"/>
    <property type="match status" value="1"/>
</dbReference>
<evidence type="ECO:0000259" key="7">
    <source>
        <dbReference type="SMART" id="SM01336"/>
    </source>
</evidence>
<feature type="compositionally biased region" description="Basic residues" evidence="6">
    <location>
        <begin position="309"/>
        <end position="318"/>
    </location>
</feature>
<feature type="compositionally biased region" description="Basic residues" evidence="6">
    <location>
        <begin position="178"/>
        <end position="187"/>
    </location>
</feature>
<keyword evidence="8" id="KW-0418">Kinase</keyword>
<dbReference type="EMBL" id="MAVT02000031">
    <property type="protein sequence ID" value="POS80812.1"/>
    <property type="molecule type" value="Genomic_DNA"/>
</dbReference>
<dbReference type="STRING" id="158607.A0A2P5IE84"/>
<evidence type="ECO:0000256" key="1">
    <source>
        <dbReference type="ARBA" id="ARBA00004123"/>
    </source>
</evidence>
<evidence type="ECO:0000313" key="9">
    <source>
        <dbReference type="Proteomes" id="UP000094444"/>
    </source>
</evidence>
<keyword evidence="9" id="KW-1185">Reference proteome</keyword>
<feature type="region of interest" description="Disordered" evidence="6">
    <location>
        <begin position="107"/>
        <end position="318"/>
    </location>
</feature>
<accession>A0A2P5IE84</accession>
<dbReference type="GO" id="GO:0008270">
    <property type="term" value="F:zinc ion binding"/>
    <property type="evidence" value="ECO:0007669"/>
    <property type="project" value="UniProtKB-KW"/>
</dbReference>
<keyword evidence="2" id="KW-0479">Metal-binding</keyword>
<dbReference type="Pfam" id="PF00645">
    <property type="entry name" value="zf-PARP"/>
    <property type="match status" value="1"/>
</dbReference>
<dbReference type="Proteomes" id="UP000094444">
    <property type="component" value="Unassembled WGS sequence"/>
</dbReference>
<dbReference type="GO" id="GO:0003677">
    <property type="term" value="F:DNA binding"/>
    <property type="evidence" value="ECO:0007669"/>
    <property type="project" value="InterPro"/>
</dbReference>
<protein>
    <submittedName>
        <fullName evidence="8">Protein kinase rad3</fullName>
    </submittedName>
</protein>
<evidence type="ECO:0000256" key="5">
    <source>
        <dbReference type="ARBA" id="ARBA00023242"/>
    </source>
</evidence>
<keyword evidence="8" id="KW-0808">Transferase</keyword>
<dbReference type="GO" id="GO:0005634">
    <property type="term" value="C:nucleus"/>
    <property type="evidence" value="ECO:0007669"/>
    <property type="project" value="UniProtKB-SubCell"/>
</dbReference>
<dbReference type="SMART" id="SM01336">
    <property type="entry name" value="zf-PARP"/>
    <property type="match status" value="1"/>
</dbReference>
<dbReference type="InterPro" id="IPR036957">
    <property type="entry name" value="Znf_PARP_sf"/>
</dbReference>
<comment type="subcellular location">
    <subcellularLocation>
        <location evidence="1">Nucleus</location>
    </subcellularLocation>
</comment>
<evidence type="ECO:0000256" key="6">
    <source>
        <dbReference type="SAM" id="MobiDB-lite"/>
    </source>
</evidence>
<evidence type="ECO:0000256" key="2">
    <source>
        <dbReference type="ARBA" id="ARBA00022723"/>
    </source>
</evidence>
<comment type="caution">
    <text evidence="8">The sequence shown here is derived from an EMBL/GenBank/DDBJ whole genome shotgun (WGS) entry which is preliminary data.</text>
</comment>
<dbReference type="OrthoDB" id="429950at2759"/>
<proteinExistence type="predicted"/>
<dbReference type="GO" id="GO:0016301">
    <property type="term" value="F:kinase activity"/>
    <property type="evidence" value="ECO:0007669"/>
    <property type="project" value="UniProtKB-KW"/>
</dbReference>
<keyword evidence="5" id="KW-0539">Nucleus</keyword>
<name>A0A2P5IE84_DIAHE</name>
<feature type="domain" description="PARP-type" evidence="7">
    <location>
        <begin position="7"/>
        <end position="100"/>
    </location>
</feature>
<organism evidence="8 9">
    <name type="scientific">Diaporthe helianthi</name>
    <dbReference type="NCBI Taxonomy" id="158607"/>
    <lineage>
        <taxon>Eukaryota</taxon>
        <taxon>Fungi</taxon>
        <taxon>Dikarya</taxon>
        <taxon>Ascomycota</taxon>
        <taxon>Pezizomycotina</taxon>
        <taxon>Sordariomycetes</taxon>
        <taxon>Sordariomycetidae</taxon>
        <taxon>Diaporthales</taxon>
        <taxon>Diaporthaceae</taxon>
        <taxon>Diaporthe</taxon>
    </lineage>
</organism>
<evidence type="ECO:0000256" key="4">
    <source>
        <dbReference type="ARBA" id="ARBA00022833"/>
    </source>
</evidence>
<gene>
    <name evidence="8" type="ORF">DHEL01_v200779</name>
</gene>
<dbReference type="AlphaFoldDB" id="A0A2P5IE84"/>
<evidence type="ECO:0000256" key="3">
    <source>
        <dbReference type="ARBA" id="ARBA00022771"/>
    </source>
</evidence>